<evidence type="ECO:0000256" key="1">
    <source>
        <dbReference type="ARBA" id="ARBA00004141"/>
    </source>
</evidence>
<dbReference type="OrthoDB" id="3529975at2759"/>
<dbReference type="Proteomes" id="UP000247810">
    <property type="component" value="Unassembled WGS sequence"/>
</dbReference>
<proteinExistence type="inferred from homology"/>
<evidence type="ECO:0000256" key="5">
    <source>
        <dbReference type="ARBA" id="ARBA00038359"/>
    </source>
</evidence>
<feature type="transmembrane region" description="Helical" evidence="6">
    <location>
        <begin position="44"/>
        <end position="65"/>
    </location>
</feature>
<dbReference type="EMBL" id="KZ825899">
    <property type="protein sequence ID" value="PYH93116.1"/>
    <property type="molecule type" value="Genomic_DNA"/>
</dbReference>
<comment type="subcellular location">
    <subcellularLocation>
        <location evidence="1">Membrane</location>
        <topology evidence="1">Multi-pass membrane protein</topology>
    </subcellularLocation>
</comment>
<comment type="similarity">
    <text evidence="5">Belongs to the SAT4 family.</text>
</comment>
<evidence type="ECO:0000259" key="7">
    <source>
        <dbReference type="Pfam" id="PF20684"/>
    </source>
</evidence>
<keyword evidence="3 6" id="KW-1133">Transmembrane helix</keyword>
<keyword evidence="4 6" id="KW-0472">Membrane</keyword>
<dbReference type="Pfam" id="PF20684">
    <property type="entry name" value="Fung_rhodopsin"/>
    <property type="match status" value="1"/>
</dbReference>
<feature type="transmembrane region" description="Helical" evidence="6">
    <location>
        <begin position="6"/>
        <end position="32"/>
    </location>
</feature>
<dbReference type="PANTHER" id="PTHR33048">
    <property type="entry name" value="PTH11-LIKE INTEGRAL MEMBRANE PROTEIN (AFU_ORTHOLOGUE AFUA_5G11245)"/>
    <property type="match status" value="1"/>
</dbReference>
<dbReference type="PANTHER" id="PTHR33048:SF146">
    <property type="entry name" value="INTEGRAL MEMBRANE PROTEIN"/>
    <property type="match status" value="1"/>
</dbReference>
<dbReference type="GO" id="GO:0016020">
    <property type="term" value="C:membrane"/>
    <property type="evidence" value="ECO:0007669"/>
    <property type="project" value="UniProtKB-SubCell"/>
</dbReference>
<feature type="domain" description="Rhodopsin" evidence="7">
    <location>
        <begin position="27"/>
        <end position="264"/>
    </location>
</feature>
<feature type="transmembrane region" description="Helical" evidence="6">
    <location>
        <begin position="202"/>
        <end position="220"/>
    </location>
</feature>
<sequence>MAITYHGTQVLICVGVFTVLTTVVLGLRLWAIHVLKKRLHLHDIFVSIAYISTCILSGLTCHAAAHGLGKHTRDLSATESAIQHQFIISGAVTSITSTVGCKLSILALYSTLFQASRLMRILIWLSTALVTAYFIVFLCLFLTQCQPLSHYWNPTSPGSCRFFKTEELLLTGFNILIDTLIALLPAPTIWTLQMSIRNKWMVSSMFYMGLLIVALMAWRLKITYDTYTTSDWSYAFALAVLLMLLELWLSIIIVSIPSLVPLVRHFIEPRSGYRVSPMLRQAQYMFSHRSMRRRPLPDDDWDMDEILPRTNASENVDSSAGGNLDSPSVSVNKVHVDGVQMKLGGSGVASSSHASSTLN</sequence>
<feature type="transmembrane region" description="Helical" evidence="6">
    <location>
        <begin position="85"/>
        <end position="109"/>
    </location>
</feature>
<evidence type="ECO:0000256" key="6">
    <source>
        <dbReference type="SAM" id="Phobius"/>
    </source>
</evidence>
<evidence type="ECO:0000256" key="3">
    <source>
        <dbReference type="ARBA" id="ARBA00022989"/>
    </source>
</evidence>
<dbReference type="InterPro" id="IPR049326">
    <property type="entry name" value="Rhodopsin_dom_fungi"/>
</dbReference>
<gene>
    <name evidence="8" type="ORF">BO71DRAFT_328363</name>
</gene>
<evidence type="ECO:0000313" key="9">
    <source>
        <dbReference type="Proteomes" id="UP000247810"/>
    </source>
</evidence>
<evidence type="ECO:0000256" key="4">
    <source>
        <dbReference type="ARBA" id="ARBA00023136"/>
    </source>
</evidence>
<feature type="transmembrane region" description="Helical" evidence="6">
    <location>
        <begin position="121"/>
        <end position="143"/>
    </location>
</feature>
<protein>
    <recommendedName>
        <fullName evidence="7">Rhodopsin domain-containing protein</fullName>
    </recommendedName>
</protein>
<keyword evidence="2 6" id="KW-0812">Transmembrane</keyword>
<reference evidence="8 9" key="1">
    <citation type="submission" date="2018-02" db="EMBL/GenBank/DDBJ databases">
        <title>The genomes of Aspergillus section Nigri reveals drivers in fungal speciation.</title>
        <authorList>
            <consortium name="DOE Joint Genome Institute"/>
            <person name="Vesth T.C."/>
            <person name="Nybo J."/>
            <person name="Theobald S."/>
            <person name="Brandl J."/>
            <person name="Frisvad J.C."/>
            <person name="Nielsen K.F."/>
            <person name="Lyhne E.K."/>
            <person name="Kogle M.E."/>
            <person name="Kuo A."/>
            <person name="Riley R."/>
            <person name="Clum A."/>
            <person name="Nolan M."/>
            <person name="Lipzen A."/>
            <person name="Salamov A."/>
            <person name="Henrissat B."/>
            <person name="Wiebenga A."/>
            <person name="De vries R.P."/>
            <person name="Grigoriev I.V."/>
            <person name="Mortensen U.H."/>
            <person name="Andersen M.R."/>
            <person name="Baker S.E."/>
        </authorList>
    </citation>
    <scope>NUCLEOTIDE SEQUENCE [LARGE SCALE GENOMIC DNA]</scope>
    <source>
        <strain evidence="8 9">CBS 707.79</strain>
    </source>
</reference>
<evidence type="ECO:0000256" key="2">
    <source>
        <dbReference type="ARBA" id="ARBA00022692"/>
    </source>
</evidence>
<accession>A0A319D6N4</accession>
<feature type="transmembrane region" description="Helical" evidence="6">
    <location>
        <begin position="168"/>
        <end position="190"/>
    </location>
</feature>
<dbReference type="InterPro" id="IPR052337">
    <property type="entry name" value="SAT4-like"/>
</dbReference>
<dbReference type="AlphaFoldDB" id="A0A319D6N4"/>
<feature type="transmembrane region" description="Helical" evidence="6">
    <location>
        <begin position="232"/>
        <end position="260"/>
    </location>
</feature>
<organism evidence="8 9">
    <name type="scientific">Aspergillus ellipticus CBS 707.79</name>
    <dbReference type="NCBI Taxonomy" id="1448320"/>
    <lineage>
        <taxon>Eukaryota</taxon>
        <taxon>Fungi</taxon>
        <taxon>Dikarya</taxon>
        <taxon>Ascomycota</taxon>
        <taxon>Pezizomycotina</taxon>
        <taxon>Eurotiomycetes</taxon>
        <taxon>Eurotiomycetidae</taxon>
        <taxon>Eurotiales</taxon>
        <taxon>Aspergillaceae</taxon>
        <taxon>Aspergillus</taxon>
        <taxon>Aspergillus subgen. Circumdati</taxon>
    </lineage>
</organism>
<evidence type="ECO:0000313" key="8">
    <source>
        <dbReference type="EMBL" id="PYH93116.1"/>
    </source>
</evidence>
<name>A0A319D6N4_9EURO</name>
<keyword evidence="9" id="KW-1185">Reference proteome</keyword>
<dbReference type="VEuPathDB" id="FungiDB:BO71DRAFT_328363"/>